<gene>
    <name evidence="5" type="primary">yciA</name>
    <name evidence="5" type="ORF">V8N49_09750</name>
</gene>
<dbReference type="InterPro" id="IPR040170">
    <property type="entry name" value="Cytosol_ACT"/>
</dbReference>
<dbReference type="PROSITE" id="PS51770">
    <property type="entry name" value="HOTDOG_ACOT"/>
    <property type="match status" value="1"/>
</dbReference>
<dbReference type="EMBL" id="JBANEI010000005">
    <property type="protein sequence ID" value="MEI2681941.1"/>
    <property type="molecule type" value="Genomic_DNA"/>
</dbReference>
<comment type="caution">
    <text evidence="5">The sequence shown here is derived from an EMBL/GenBank/DDBJ whole genome shotgun (WGS) entry which is preliminary data.</text>
</comment>
<comment type="similarity">
    <text evidence="1">Belongs to the acyl coenzyme A hydrolase family.</text>
</comment>
<proteinExistence type="inferred from homology"/>
<dbReference type="SUPFAM" id="SSF54637">
    <property type="entry name" value="Thioesterase/thiol ester dehydrase-isomerase"/>
    <property type="match status" value="1"/>
</dbReference>
<evidence type="ECO:0000256" key="3">
    <source>
        <dbReference type="PROSITE-ProRule" id="PRU01106"/>
    </source>
</evidence>
<dbReference type="RefSeq" id="WP_187497679.1">
    <property type="nucleotide sequence ID" value="NZ_CP142210.1"/>
</dbReference>
<feature type="domain" description="HotDog ACOT-type" evidence="4">
    <location>
        <begin position="8"/>
        <end position="123"/>
    </location>
</feature>
<protein>
    <submittedName>
        <fullName evidence="5">Acyl-CoA thioester hydrolase YciA</fullName>
        <ecNumber evidence="5">3.1.2.20</ecNumber>
    </submittedName>
</protein>
<keyword evidence="2 3" id="KW-0378">Hydrolase</keyword>
<dbReference type="CDD" id="cd03442">
    <property type="entry name" value="BFIT_BACH"/>
    <property type="match status" value="1"/>
</dbReference>
<evidence type="ECO:0000313" key="6">
    <source>
        <dbReference type="Proteomes" id="UP001306592"/>
    </source>
</evidence>
<evidence type="ECO:0000313" key="5">
    <source>
        <dbReference type="EMBL" id="MEI2681941.1"/>
    </source>
</evidence>
<dbReference type="EC" id="3.1.2.20" evidence="5"/>
<name>A0ABU8DEI4_ERWAP</name>
<dbReference type="PANTHER" id="PTHR11049">
    <property type="entry name" value="ACYL COENZYME A THIOESTER HYDROLASE"/>
    <property type="match status" value="1"/>
</dbReference>
<evidence type="ECO:0000256" key="1">
    <source>
        <dbReference type="ARBA" id="ARBA00010458"/>
    </source>
</evidence>
<sequence length="142" mass="15449">MSEQQRLPQGEMVLRTLAMPADTNANGDIFGGWLMSQMDMGGAILAKEIAEGRVVTVRADGMTFLKPVAVGDVVTCHARCIKTGTSSITINIEVWIKKVSSEPIGQRYCTTEAVFIYVAVDPEGKPRPLPADKSHFELDPQV</sequence>
<dbReference type="InterPro" id="IPR029069">
    <property type="entry name" value="HotDog_dom_sf"/>
</dbReference>
<dbReference type="Proteomes" id="UP001306592">
    <property type="component" value="Unassembled WGS sequence"/>
</dbReference>
<dbReference type="InterPro" id="IPR006683">
    <property type="entry name" value="Thioestr_dom"/>
</dbReference>
<dbReference type="Pfam" id="PF03061">
    <property type="entry name" value="4HBT"/>
    <property type="match status" value="1"/>
</dbReference>
<dbReference type="GO" id="GO:0047617">
    <property type="term" value="F:fatty acyl-CoA hydrolase activity"/>
    <property type="evidence" value="ECO:0007669"/>
    <property type="project" value="UniProtKB-EC"/>
</dbReference>
<evidence type="ECO:0000256" key="2">
    <source>
        <dbReference type="ARBA" id="ARBA00022801"/>
    </source>
</evidence>
<dbReference type="NCBIfam" id="NF007970">
    <property type="entry name" value="PRK10694.1"/>
    <property type="match status" value="1"/>
</dbReference>
<dbReference type="Gene3D" id="3.10.129.10">
    <property type="entry name" value="Hotdog Thioesterase"/>
    <property type="match status" value="1"/>
</dbReference>
<dbReference type="GeneID" id="89473318"/>
<organism evidence="5 6">
    <name type="scientific">Erwinia aphidicola</name>
    <dbReference type="NCBI Taxonomy" id="68334"/>
    <lineage>
        <taxon>Bacteria</taxon>
        <taxon>Pseudomonadati</taxon>
        <taxon>Pseudomonadota</taxon>
        <taxon>Gammaproteobacteria</taxon>
        <taxon>Enterobacterales</taxon>
        <taxon>Erwiniaceae</taxon>
        <taxon>Erwinia</taxon>
    </lineage>
</organism>
<keyword evidence="6" id="KW-1185">Reference proteome</keyword>
<accession>A0ABU8DEI4</accession>
<evidence type="ECO:0000259" key="4">
    <source>
        <dbReference type="PROSITE" id="PS51770"/>
    </source>
</evidence>
<dbReference type="PANTHER" id="PTHR11049:SF5">
    <property type="entry name" value="ACYL-COA THIOESTER HYDROLASE YCIA"/>
    <property type="match status" value="1"/>
</dbReference>
<dbReference type="InterPro" id="IPR033120">
    <property type="entry name" value="HOTDOG_ACOT"/>
</dbReference>
<reference evidence="5 6" key="1">
    <citation type="submission" date="2024-02" db="EMBL/GenBank/DDBJ databases">
        <title>First report Erwinia aphidicola in onion in Chile.</title>
        <authorList>
            <person name="Valenzuela M."/>
            <person name="Pena M."/>
            <person name="Dutta B."/>
        </authorList>
    </citation>
    <scope>NUCLEOTIDE SEQUENCE [LARGE SCALE GENOMIC DNA]</scope>
    <source>
        <strain evidence="5 6">QCJ3A</strain>
    </source>
</reference>